<reference evidence="2 3" key="1">
    <citation type="submission" date="2013-03" db="EMBL/GenBank/DDBJ databases">
        <authorList>
            <person name="Fiebig A."/>
            <person name="Goeker M."/>
            <person name="Klenk H.-P.P."/>
        </authorList>
    </citation>
    <scope>NUCLEOTIDE SEQUENCE [LARGE SCALE GENOMIC DNA]</scope>
    <source>
        <strain evidence="2 3">DSM 17492</strain>
    </source>
</reference>
<sequence>MSAPRSSIGARAGPVDRASCPSQARAGPRSCSGRFRAVLRISASIPRVAGRAAAPNLDPQARKTI</sequence>
<keyword evidence="3" id="KW-1185">Reference proteome</keyword>
<proteinExistence type="predicted"/>
<accession>A0A017HI19</accession>
<name>A0A017HI19_9RHOB</name>
<comment type="caution">
    <text evidence="2">The sequence shown here is derived from an EMBL/GenBank/DDBJ whole genome shotgun (WGS) entry which is preliminary data.</text>
</comment>
<feature type="region of interest" description="Disordered" evidence="1">
    <location>
        <begin position="1"/>
        <end position="31"/>
    </location>
</feature>
<gene>
    <name evidence="2" type="ORF">Lokhon_00420</name>
</gene>
<dbReference type="HOGENOM" id="CLU_2844629_0_0_5"/>
<evidence type="ECO:0000313" key="3">
    <source>
        <dbReference type="Proteomes" id="UP000025047"/>
    </source>
</evidence>
<dbReference type="Proteomes" id="UP000025047">
    <property type="component" value="Unassembled WGS sequence"/>
</dbReference>
<organism evidence="2 3">
    <name type="scientific">Limimaricola hongkongensis DSM 17492</name>
    <dbReference type="NCBI Taxonomy" id="1122180"/>
    <lineage>
        <taxon>Bacteria</taxon>
        <taxon>Pseudomonadati</taxon>
        <taxon>Pseudomonadota</taxon>
        <taxon>Alphaproteobacteria</taxon>
        <taxon>Rhodobacterales</taxon>
        <taxon>Paracoccaceae</taxon>
        <taxon>Limimaricola</taxon>
    </lineage>
</organism>
<protein>
    <submittedName>
        <fullName evidence="2">Uncharacterized protein</fullName>
    </submittedName>
</protein>
<dbReference type="EMBL" id="APGJ01000002">
    <property type="protein sequence ID" value="EYD73434.1"/>
    <property type="molecule type" value="Genomic_DNA"/>
</dbReference>
<dbReference type="STRING" id="1122180.Lokhon_00420"/>
<dbReference type="AlphaFoldDB" id="A0A017HI19"/>
<evidence type="ECO:0000313" key="2">
    <source>
        <dbReference type="EMBL" id="EYD73434.1"/>
    </source>
</evidence>
<evidence type="ECO:0000256" key="1">
    <source>
        <dbReference type="SAM" id="MobiDB-lite"/>
    </source>
</evidence>